<dbReference type="GO" id="GO:0000132">
    <property type="term" value="P:establishment of mitotic spindle orientation"/>
    <property type="evidence" value="ECO:0007669"/>
    <property type="project" value="TreeGrafter"/>
</dbReference>
<name>A0A3P8USK3_CYNSE</name>
<sequence>YYVRVLAYNMKGWGPPASSLPPSAAPSWMECDGREPRRRSHIEAMERLLQQVRATHTHYCCGSSKLQNTSRKQSVSRSLKHLFNSSNKFVKTLKRGVYLAAVFYHKDSLLVTAEDQVPIVEVDDSYGSTLMQDFLWFTKLQLSCMWEDIRWLRQSMSVSMSSSSTLQARHKMLTAAGQLQQSLLGTHNLGRVHYEPIKDRHGNVLLVTIRDTESQHSLYNGKWMQVTKLQSQRKSLSTPEEPYALDILIITIQQDIIAYQRRSGHRLAPGLYLGYLKLSSSVDQIKVLVSQRTPNMLCQTRIRDNSNVSDEWEWIQKLVATGDSDHSKEDGEEAEPIAESHVPLLYYELQTAIKSLLKLINIPLNQARHFRLYSQEVVELGHGISFLLLLPPAEEVCSAPGQSNPYSPLSGFLHLPLQMFE</sequence>
<dbReference type="PANTHER" id="PTHR21437">
    <property type="entry name" value="WIDE AWAKE"/>
    <property type="match status" value="1"/>
</dbReference>
<reference evidence="1 2" key="1">
    <citation type="journal article" date="2014" name="Nat. Genet.">
        <title>Whole-genome sequence of a flatfish provides insights into ZW sex chromosome evolution and adaptation to a benthic lifestyle.</title>
        <authorList>
            <person name="Chen S."/>
            <person name="Zhang G."/>
            <person name="Shao C."/>
            <person name="Huang Q."/>
            <person name="Liu G."/>
            <person name="Zhang P."/>
            <person name="Song W."/>
            <person name="An N."/>
            <person name="Chalopin D."/>
            <person name="Volff J.N."/>
            <person name="Hong Y."/>
            <person name="Li Q."/>
            <person name="Sha Z."/>
            <person name="Zhou H."/>
            <person name="Xie M."/>
            <person name="Yu Q."/>
            <person name="Liu Y."/>
            <person name="Xiang H."/>
            <person name="Wang N."/>
            <person name="Wu K."/>
            <person name="Yang C."/>
            <person name="Zhou Q."/>
            <person name="Liao X."/>
            <person name="Yang L."/>
            <person name="Hu Q."/>
            <person name="Zhang J."/>
            <person name="Meng L."/>
            <person name="Jin L."/>
            <person name="Tian Y."/>
            <person name="Lian J."/>
            <person name="Yang J."/>
            <person name="Miao G."/>
            <person name="Liu S."/>
            <person name="Liang Z."/>
            <person name="Yan F."/>
            <person name="Li Y."/>
            <person name="Sun B."/>
            <person name="Zhang H."/>
            <person name="Zhang J."/>
            <person name="Zhu Y."/>
            <person name="Du M."/>
            <person name="Zhao Y."/>
            <person name="Schartl M."/>
            <person name="Tang Q."/>
            <person name="Wang J."/>
        </authorList>
    </citation>
    <scope>NUCLEOTIDE SEQUENCE</scope>
</reference>
<dbReference type="GO" id="GO:0061172">
    <property type="term" value="P:regulation of establishment of bipolar cell polarity"/>
    <property type="evidence" value="ECO:0007669"/>
    <property type="project" value="TreeGrafter"/>
</dbReference>
<reference evidence="1" key="2">
    <citation type="submission" date="2025-08" db="UniProtKB">
        <authorList>
            <consortium name="Ensembl"/>
        </authorList>
    </citation>
    <scope>IDENTIFICATION</scope>
</reference>
<dbReference type="Proteomes" id="UP000265120">
    <property type="component" value="Chromosome 8"/>
</dbReference>
<keyword evidence="2" id="KW-1185">Reference proteome</keyword>
<evidence type="ECO:0000313" key="2">
    <source>
        <dbReference type="Proteomes" id="UP000265120"/>
    </source>
</evidence>
<dbReference type="OMA" id="THYCCGA"/>
<protein>
    <submittedName>
        <fullName evidence="1">Ankyrin repeat and fibronectin type III domain containing 1</fullName>
    </submittedName>
</protein>
<reference evidence="1" key="3">
    <citation type="submission" date="2025-09" db="UniProtKB">
        <authorList>
            <consortium name="Ensembl"/>
        </authorList>
    </citation>
    <scope>IDENTIFICATION</scope>
</reference>
<dbReference type="STRING" id="244447.ENSCSEP00000003686"/>
<accession>A0A3P8USK3</accession>
<dbReference type="PANTHER" id="PTHR21437:SF3">
    <property type="entry name" value="ANKYRIN REPEAT AND FIBRONECTIN TYPE-III DOMAIN-CONTAINING PROTEIN 1"/>
    <property type="match status" value="1"/>
</dbReference>
<dbReference type="GO" id="GO:0005819">
    <property type="term" value="C:spindle"/>
    <property type="evidence" value="ECO:0007669"/>
    <property type="project" value="TreeGrafter"/>
</dbReference>
<dbReference type="GeneTree" id="ENSGT00940000159856"/>
<dbReference type="InParanoid" id="A0A3P8USK3"/>
<dbReference type="Ensembl" id="ENSCSET00000003735.1">
    <property type="protein sequence ID" value="ENSCSEP00000003686.1"/>
    <property type="gene ID" value="ENSCSEG00000002404.1"/>
</dbReference>
<organism evidence="1 2">
    <name type="scientific">Cynoglossus semilaevis</name>
    <name type="common">Tongue sole</name>
    <dbReference type="NCBI Taxonomy" id="244447"/>
    <lineage>
        <taxon>Eukaryota</taxon>
        <taxon>Metazoa</taxon>
        <taxon>Chordata</taxon>
        <taxon>Craniata</taxon>
        <taxon>Vertebrata</taxon>
        <taxon>Euteleostomi</taxon>
        <taxon>Actinopterygii</taxon>
        <taxon>Neopterygii</taxon>
        <taxon>Teleostei</taxon>
        <taxon>Neoteleostei</taxon>
        <taxon>Acanthomorphata</taxon>
        <taxon>Carangaria</taxon>
        <taxon>Pleuronectiformes</taxon>
        <taxon>Pleuronectoidei</taxon>
        <taxon>Cynoglossidae</taxon>
        <taxon>Cynoglossinae</taxon>
        <taxon>Cynoglossus</taxon>
    </lineage>
</organism>
<evidence type="ECO:0000313" key="1">
    <source>
        <dbReference type="Ensembl" id="ENSCSEP00000003686.1"/>
    </source>
</evidence>
<dbReference type="InterPro" id="IPR039269">
    <property type="entry name" value="ANKFN1"/>
</dbReference>
<proteinExistence type="predicted"/>
<dbReference type="AlphaFoldDB" id="A0A3P8USK3"/>